<feature type="non-terminal residue" evidence="2">
    <location>
        <position position="129"/>
    </location>
</feature>
<dbReference type="Proteomes" id="UP001597045">
    <property type="component" value="Unassembled WGS sequence"/>
</dbReference>
<sequence length="129" mass="14190">MADSDPVEVEHLLLAAAFNDDEDCRSRLVMKQLGAHHFFTDDAYEQVAESFVDTPESVSEWTPEAVSALDRLAYWTTRTGDHTADSAHLLLACLEQDPATLAAAGVTPRDAVRAAITVRHRVSLTDRQP</sequence>
<dbReference type="SUPFAM" id="SSF81923">
    <property type="entry name" value="Double Clp-N motif"/>
    <property type="match status" value="1"/>
</dbReference>
<reference evidence="3" key="1">
    <citation type="journal article" date="2019" name="Int. J. Syst. Evol. Microbiol.">
        <title>The Global Catalogue of Microorganisms (GCM) 10K type strain sequencing project: providing services to taxonomists for standard genome sequencing and annotation.</title>
        <authorList>
            <consortium name="The Broad Institute Genomics Platform"/>
            <consortium name="The Broad Institute Genome Sequencing Center for Infectious Disease"/>
            <person name="Wu L."/>
            <person name="Ma J."/>
        </authorList>
    </citation>
    <scope>NUCLEOTIDE SEQUENCE [LARGE SCALE GENOMIC DNA]</scope>
    <source>
        <strain evidence="3">JCM 31486</strain>
    </source>
</reference>
<proteinExistence type="predicted"/>
<keyword evidence="2" id="KW-0645">Protease</keyword>
<dbReference type="GO" id="GO:0008233">
    <property type="term" value="F:peptidase activity"/>
    <property type="evidence" value="ECO:0007669"/>
    <property type="project" value="UniProtKB-KW"/>
</dbReference>
<feature type="domain" description="Clp R" evidence="1">
    <location>
        <begin position="5"/>
        <end position="98"/>
    </location>
</feature>
<accession>A0ABW3M2I2</accession>
<dbReference type="EMBL" id="JBHTIS010000005">
    <property type="protein sequence ID" value="MFD1044135.1"/>
    <property type="molecule type" value="Genomic_DNA"/>
</dbReference>
<keyword evidence="3" id="KW-1185">Reference proteome</keyword>
<name>A0ABW3M2I2_9PSEU</name>
<dbReference type="InterPro" id="IPR004176">
    <property type="entry name" value="Clp_R_N"/>
</dbReference>
<organism evidence="2 3">
    <name type="scientific">Kibdelosporangium lantanae</name>
    <dbReference type="NCBI Taxonomy" id="1497396"/>
    <lineage>
        <taxon>Bacteria</taxon>
        <taxon>Bacillati</taxon>
        <taxon>Actinomycetota</taxon>
        <taxon>Actinomycetes</taxon>
        <taxon>Pseudonocardiales</taxon>
        <taxon>Pseudonocardiaceae</taxon>
        <taxon>Kibdelosporangium</taxon>
    </lineage>
</organism>
<comment type="caution">
    <text evidence="2">The sequence shown here is derived from an EMBL/GenBank/DDBJ whole genome shotgun (WGS) entry which is preliminary data.</text>
</comment>
<evidence type="ECO:0000313" key="3">
    <source>
        <dbReference type="Proteomes" id="UP001597045"/>
    </source>
</evidence>
<dbReference type="Pfam" id="PF02861">
    <property type="entry name" value="Clp_N"/>
    <property type="match status" value="1"/>
</dbReference>
<evidence type="ECO:0000259" key="1">
    <source>
        <dbReference type="Pfam" id="PF02861"/>
    </source>
</evidence>
<dbReference type="InterPro" id="IPR036628">
    <property type="entry name" value="Clp_N_dom_sf"/>
</dbReference>
<gene>
    <name evidence="2" type="ORF">ACFQ1S_00260</name>
</gene>
<protein>
    <submittedName>
        <fullName evidence="2">Clp protease N-terminal domain-containing protein</fullName>
    </submittedName>
</protein>
<keyword evidence="2" id="KW-0378">Hydrolase</keyword>
<dbReference type="GO" id="GO:0006508">
    <property type="term" value="P:proteolysis"/>
    <property type="evidence" value="ECO:0007669"/>
    <property type="project" value="UniProtKB-KW"/>
</dbReference>
<dbReference type="Gene3D" id="1.10.1780.10">
    <property type="entry name" value="Clp, N-terminal domain"/>
    <property type="match status" value="1"/>
</dbReference>
<evidence type="ECO:0000313" key="2">
    <source>
        <dbReference type="EMBL" id="MFD1044135.1"/>
    </source>
</evidence>